<comment type="caution">
    <text evidence="9">The sequence shown here is derived from an EMBL/GenBank/DDBJ whole genome shotgun (WGS) entry which is preliminary data.</text>
</comment>
<keyword evidence="4" id="KW-0443">Lipid metabolism</keyword>
<dbReference type="InterPro" id="IPR006823">
    <property type="entry name" value="Ceramidase_alk"/>
</dbReference>
<feature type="compositionally biased region" description="Polar residues" evidence="5">
    <location>
        <begin position="590"/>
        <end position="599"/>
    </location>
</feature>
<reference evidence="9" key="1">
    <citation type="journal article" date="2021" name="Nat. Commun.">
        <title>Genetic determinants of endophytism in the Arabidopsis root mycobiome.</title>
        <authorList>
            <person name="Mesny F."/>
            <person name="Miyauchi S."/>
            <person name="Thiergart T."/>
            <person name="Pickel B."/>
            <person name="Atanasova L."/>
            <person name="Karlsson M."/>
            <person name="Huettel B."/>
            <person name="Barry K.W."/>
            <person name="Haridas S."/>
            <person name="Chen C."/>
            <person name="Bauer D."/>
            <person name="Andreopoulos W."/>
            <person name="Pangilinan J."/>
            <person name="LaButti K."/>
            <person name="Riley R."/>
            <person name="Lipzen A."/>
            <person name="Clum A."/>
            <person name="Drula E."/>
            <person name="Henrissat B."/>
            <person name="Kohler A."/>
            <person name="Grigoriev I.V."/>
            <person name="Martin F.M."/>
            <person name="Hacquard S."/>
        </authorList>
    </citation>
    <scope>NUCLEOTIDE SEQUENCE</scope>
    <source>
        <strain evidence="9">MPI-SDFR-AT-0117</strain>
    </source>
</reference>
<feature type="signal peptide" evidence="6">
    <location>
        <begin position="1"/>
        <end position="31"/>
    </location>
</feature>
<keyword evidence="3" id="KW-0862">Zinc</keyword>
<gene>
    <name evidence="9" type="ORF">F5X68DRAFT_260781</name>
</gene>
<comment type="catalytic activity">
    <reaction evidence="4">
        <text>an N-acylsphing-4-enine + H2O = sphing-4-enine + a fatty acid</text>
        <dbReference type="Rhea" id="RHEA:20856"/>
        <dbReference type="ChEBI" id="CHEBI:15377"/>
        <dbReference type="ChEBI" id="CHEBI:28868"/>
        <dbReference type="ChEBI" id="CHEBI:52639"/>
        <dbReference type="ChEBI" id="CHEBI:57756"/>
        <dbReference type="EC" id="3.5.1.23"/>
    </reaction>
</comment>
<keyword evidence="4" id="KW-0746">Sphingolipid metabolism</keyword>
<evidence type="ECO:0000256" key="5">
    <source>
        <dbReference type="SAM" id="MobiDB-lite"/>
    </source>
</evidence>
<feature type="domain" description="Neutral/alkaline non-lysosomal ceramidase C-terminal" evidence="8">
    <location>
        <begin position="571"/>
        <end position="732"/>
    </location>
</feature>
<keyword evidence="3" id="KW-0479">Metal-binding</keyword>
<dbReference type="GO" id="GO:0017040">
    <property type="term" value="F:N-acylsphingosine amidohydrolase activity"/>
    <property type="evidence" value="ECO:0007669"/>
    <property type="project" value="UniProtKB-UniRule"/>
</dbReference>
<dbReference type="OrthoDB" id="191371at2759"/>
<feature type="chain" id="PRO_5040459117" description="Neutral ceramidase" evidence="6">
    <location>
        <begin position="32"/>
        <end position="733"/>
    </location>
</feature>
<dbReference type="Proteomes" id="UP000770015">
    <property type="component" value="Unassembled WGS sequence"/>
</dbReference>
<dbReference type="GO" id="GO:0005576">
    <property type="term" value="C:extracellular region"/>
    <property type="evidence" value="ECO:0007669"/>
    <property type="project" value="TreeGrafter"/>
</dbReference>
<feature type="region of interest" description="Disordered" evidence="5">
    <location>
        <begin position="577"/>
        <end position="599"/>
    </location>
</feature>
<name>A0A9P8VCL7_9PEZI</name>
<evidence type="ECO:0000313" key="9">
    <source>
        <dbReference type="EMBL" id="KAH6688265.1"/>
    </source>
</evidence>
<accession>A0A9P8VCL7</accession>
<dbReference type="GO" id="GO:0046514">
    <property type="term" value="P:ceramide catabolic process"/>
    <property type="evidence" value="ECO:0007669"/>
    <property type="project" value="InterPro"/>
</dbReference>
<keyword evidence="10" id="KW-1185">Reference proteome</keyword>
<comment type="cofactor">
    <cofactor evidence="3">
        <name>Zn(2+)</name>
        <dbReference type="ChEBI" id="CHEBI:29105"/>
    </cofactor>
    <text evidence="3">Binds 1 zinc ion per subunit.</text>
</comment>
<dbReference type="GO" id="GO:0046872">
    <property type="term" value="F:metal ion binding"/>
    <property type="evidence" value="ECO:0007669"/>
    <property type="project" value="UniProtKB-KW"/>
</dbReference>
<dbReference type="Gene3D" id="2.60.40.2300">
    <property type="entry name" value="Neutral/alkaline non-lysosomal ceramidase, C-terminal domain"/>
    <property type="match status" value="1"/>
</dbReference>
<organism evidence="9 10">
    <name type="scientific">Plectosphaerella plurivora</name>
    <dbReference type="NCBI Taxonomy" id="936078"/>
    <lineage>
        <taxon>Eukaryota</taxon>
        <taxon>Fungi</taxon>
        <taxon>Dikarya</taxon>
        <taxon>Ascomycota</taxon>
        <taxon>Pezizomycotina</taxon>
        <taxon>Sordariomycetes</taxon>
        <taxon>Hypocreomycetidae</taxon>
        <taxon>Glomerellales</taxon>
        <taxon>Plectosphaerellaceae</taxon>
        <taxon>Plectosphaerella</taxon>
    </lineage>
</organism>
<dbReference type="Pfam" id="PF17048">
    <property type="entry name" value="Ceramidse_alk_C"/>
    <property type="match status" value="1"/>
</dbReference>
<dbReference type="EC" id="3.5.1.23" evidence="4"/>
<keyword evidence="6" id="KW-0732">Signal</keyword>
<dbReference type="GO" id="GO:0046512">
    <property type="term" value="P:sphingosine biosynthetic process"/>
    <property type="evidence" value="ECO:0007669"/>
    <property type="project" value="TreeGrafter"/>
</dbReference>
<feature type="binding site" evidence="3">
    <location>
        <position position="536"/>
    </location>
    <ligand>
        <name>Zn(2+)</name>
        <dbReference type="ChEBI" id="CHEBI:29105"/>
    </ligand>
</feature>
<feature type="binding site" evidence="3">
    <location>
        <position position="251"/>
    </location>
    <ligand>
        <name>Zn(2+)</name>
        <dbReference type="ChEBI" id="CHEBI:29105"/>
    </ligand>
</feature>
<evidence type="ECO:0000313" key="10">
    <source>
        <dbReference type="Proteomes" id="UP000770015"/>
    </source>
</evidence>
<dbReference type="InterPro" id="IPR031331">
    <property type="entry name" value="NEUT/ALK_ceramidase_C"/>
</dbReference>
<evidence type="ECO:0000259" key="7">
    <source>
        <dbReference type="Pfam" id="PF04734"/>
    </source>
</evidence>
<feature type="binding site" evidence="3">
    <location>
        <position position="141"/>
    </location>
    <ligand>
        <name>Zn(2+)</name>
        <dbReference type="ChEBI" id="CHEBI:29105"/>
    </ligand>
</feature>
<feature type="domain" description="Neutral/alkaline non-lysosomal ceramidase N-terminal" evidence="7">
    <location>
        <begin position="46"/>
        <end position="565"/>
    </location>
</feature>
<evidence type="ECO:0000256" key="4">
    <source>
        <dbReference type="RuleBase" id="RU366019"/>
    </source>
</evidence>
<evidence type="ECO:0000256" key="2">
    <source>
        <dbReference type="ARBA" id="ARBA00022801"/>
    </source>
</evidence>
<proteinExistence type="inferred from homology"/>
<evidence type="ECO:0000259" key="8">
    <source>
        <dbReference type="Pfam" id="PF17048"/>
    </source>
</evidence>
<dbReference type="GO" id="GO:0042759">
    <property type="term" value="P:long-chain fatty acid biosynthetic process"/>
    <property type="evidence" value="ECO:0007669"/>
    <property type="project" value="TreeGrafter"/>
</dbReference>
<dbReference type="Pfam" id="PF04734">
    <property type="entry name" value="Ceramidase_alk"/>
    <property type="match status" value="1"/>
</dbReference>
<feature type="binding site" evidence="3">
    <location>
        <position position="497"/>
    </location>
    <ligand>
        <name>Zn(2+)</name>
        <dbReference type="ChEBI" id="CHEBI:29105"/>
    </ligand>
</feature>
<evidence type="ECO:0000256" key="1">
    <source>
        <dbReference type="ARBA" id="ARBA00009835"/>
    </source>
</evidence>
<keyword evidence="2 4" id="KW-0378">Hydrolase</keyword>
<evidence type="ECO:0000256" key="3">
    <source>
        <dbReference type="PIRSR" id="PIRSR606823-2"/>
    </source>
</evidence>
<dbReference type="GO" id="GO:0016020">
    <property type="term" value="C:membrane"/>
    <property type="evidence" value="ECO:0007669"/>
    <property type="project" value="GOC"/>
</dbReference>
<dbReference type="AlphaFoldDB" id="A0A9P8VCL7"/>
<dbReference type="InterPro" id="IPR031329">
    <property type="entry name" value="NEUT/ALK_ceramidase_N"/>
</dbReference>
<dbReference type="PANTHER" id="PTHR12670">
    <property type="entry name" value="CERAMIDASE"/>
    <property type="match status" value="1"/>
</dbReference>
<evidence type="ECO:0000256" key="6">
    <source>
        <dbReference type="SAM" id="SignalP"/>
    </source>
</evidence>
<protein>
    <recommendedName>
        <fullName evidence="4">Neutral ceramidase</fullName>
        <ecNumber evidence="4">3.5.1.23</ecNumber>
    </recommendedName>
</protein>
<comment type="similarity">
    <text evidence="1 4">Belongs to the neutral ceramidase family.</text>
</comment>
<dbReference type="InterPro" id="IPR038445">
    <property type="entry name" value="NCDase_C_sf"/>
</dbReference>
<dbReference type="PANTHER" id="PTHR12670:SF20">
    <property type="entry name" value="NEUTRAL CERAMIDASE"/>
    <property type="match status" value="1"/>
</dbReference>
<dbReference type="EMBL" id="JAGSXJ010000009">
    <property type="protein sequence ID" value="KAH6688265.1"/>
    <property type="molecule type" value="Genomic_DNA"/>
</dbReference>
<sequence>MFVTFALHGPAGPRGLSLLLALLVFALAVLARPEAKTRRQTTGDRYLLGVGKADMTGPVVEIGFAGYADLAQKGTGVRQRLFSRAFIVADAQKPTDRFIYLVLDTQTGDTAIRRGILEGIAALGSQYAVYNKNNVAVTGTHSHAGPGAFFNYLLPQITNLGFERQSYQAIVDGAVLSVKRAHESLTEGYLDYGTTEIKNGAINRSLFAYLANPAAERARYADSVDTAMTLLRFRRASDNKALGVLNWFAVHPTSIYQNSTIVAGDNKGVASWLMERDAGSDPKAAPGFIAAFAQANHADTTPNVLGAFCDDGTNQPCDLQTSTCADGMVQSCRGRGPFFQALDKGISSAYEMGKRQYDGAKRIYDSLDTSSTKIVGNTVKSYHFFHNMAFWNFTDRSGNQVQTCPASLGSSFAAGTTDGPGAADFTQGESGQPNNPLWQAVAGLLRAPTAEQKACQQPKPVLLDVGEMDSPYAWSANIVDIQSFRVGQLILIPASPEVTTMAGRRWREAVAAASGRLTTEKPLVIVGGPANTYSHYVTTREEYDVQRYEGASTFYGRNTLEAYINLTLSSLHFLEPTSTSSPAAGPQPPDNRQNSLNFNTGVVVDGTPSGRGFGAVVTQPAASYARGAVVSARFQGANPRNNLRLEGTFAAIERQVGGSWVKIRDDRDWFLTYEWVRTNWLLGHSEVIINWETAEGGRTLEPGTYRVKYYGNSKPLIGSISAFEGTSASFQLV</sequence>